<organism evidence="1 2">
    <name type="scientific">Aldrovandia affinis</name>
    <dbReference type="NCBI Taxonomy" id="143900"/>
    <lineage>
        <taxon>Eukaryota</taxon>
        <taxon>Metazoa</taxon>
        <taxon>Chordata</taxon>
        <taxon>Craniata</taxon>
        <taxon>Vertebrata</taxon>
        <taxon>Euteleostomi</taxon>
        <taxon>Actinopterygii</taxon>
        <taxon>Neopterygii</taxon>
        <taxon>Teleostei</taxon>
        <taxon>Notacanthiformes</taxon>
        <taxon>Halosauridae</taxon>
        <taxon>Aldrovandia</taxon>
    </lineage>
</organism>
<name>A0AAD7SXH6_9TELE</name>
<gene>
    <name evidence="1" type="ORF">AAFF_G00195010</name>
</gene>
<reference evidence="1" key="1">
    <citation type="journal article" date="2023" name="Science">
        <title>Genome structures resolve the early diversification of teleost fishes.</title>
        <authorList>
            <person name="Parey E."/>
            <person name="Louis A."/>
            <person name="Montfort J."/>
            <person name="Bouchez O."/>
            <person name="Roques C."/>
            <person name="Iampietro C."/>
            <person name="Lluch J."/>
            <person name="Castinel A."/>
            <person name="Donnadieu C."/>
            <person name="Desvignes T."/>
            <person name="Floi Bucao C."/>
            <person name="Jouanno E."/>
            <person name="Wen M."/>
            <person name="Mejri S."/>
            <person name="Dirks R."/>
            <person name="Jansen H."/>
            <person name="Henkel C."/>
            <person name="Chen W.J."/>
            <person name="Zahm M."/>
            <person name="Cabau C."/>
            <person name="Klopp C."/>
            <person name="Thompson A.W."/>
            <person name="Robinson-Rechavi M."/>
            <person name="Braasch I."/>
            <person name="Lecointre G."/>
            <person name="Bobe J."/>
            <person name="Postlethwait J.H."/>
            <person name="Berthelot C."/>
            <person name="Roest Crollius H."/>
            <person name="Guiguen Y."/>
        </authorList>
    </citation>
    <scope>NUCLEOTIDE SEQUENCE</scope>
    <source>
        <strain evidence="1">NC1722</strain>
    </source>
</reference>
<protein>
    <submittedName>
        <fullName evidence="1">Uncharacterized protein</fullName>
    </submittedName>
</protein>
<sequence>MIAKAGSNLSNFLISMATCQHDPGVGVALHCYNQLNGRLPPLGKYGRTPNDLRRSFYGLYARLIWLMTHFPGQFGQQAST</sequence>
<evidence type="ECO:0000313" key="1">
    <source>
        <dbReference type="EMBL" id="KAJ8410597.1"/>
    </source>
</evidence>
<accession>A0AAD7SXH6</accession>
<dbReference type="EMBL" id="JAINUG010000026">
    <property type="protein sequence ID" value="KAJ8410597.1"/>
    <property type="molecule type" value="Genomic_DNA"/>
</dbReference>
<evidence type="ECO:0000313" key="2">
    <source>
        <dbReference type="Proteomes" id="UP001221898"/>
    </source>
</evidence>
<keyword evidence="2" id="KW-1185">Reference proteome</keyword>
<comment type="caution">
    <text evidence="1">The sequence shown here is derived from an EMBL/GenBank/DDBJ whole genome shotgun (WGS) entry which is preliminary data.</text>
</comment>
<dbReference type="AlphaFoldDB" id="A0AAD7SXH6"/>
<dbReference type="Proteomes" id="UP001221898">
    <property type="component" value="Unassembled WGS sequence"/>
</dbReference>
<proteinExistence type="predicted"/>